<evidence type="ECO:0000313" key="2">
    <source>
        <dbReference type="EMBL" id="ETL28588.1"/>
    </source>
</evidence>
<dbReference type="Proteomes" id="UP000053864">
    <property type="component" value="Unassembled WGS sequence"/>
</dbReference>
<protein>
    <submittedName>
        <fullName evidence="2">Uncharacterized protein</fullName>
    </submittedName>
</protein>
<dbReference type="VEuPathDB" id="FungiDB:PPTG_17452"/>
<organism evidence="2">
    <name type="scientific">Phytophthora nicotianae</name>
    <name type="common">Potato buckeye rot agent</name>
    <name type="synonym">Phytophthora parasitica</name>
    <dbReference type="NCBI Taxonomy" id="4792"/>
    <lineage>
        <taxon>Eukaryota</taxon>
        <taxon>Sar</taxon>
        <taxon>Stramenopiles</taxon>
        <taxon>Oomycota</taxon>
        <taxon>Peronosporomycetes</taxon>
        <taxon>Peronosporales</taxon>
        <taxon>Peronosporaceae</taxon>
        <taxon>Phytophthora</taxon>
    </lineage>
</organism>
<reference evidence="2" key="1">
    <citation type="submission" date="2013-11" db="EMBL/GenBank/DDBJ databases">
        <title>The Genome Sequence of Phytophthora parasitica CJ05E6.</title>
        <authorList>
            <consortium name="The Broad Institute Genomics Platform"/>
            <person name="Russ C."/>
            <person name="Tyler B."/>
            <person name="Panabieres F."/>
            <person name="Shan W."/>
            <person name="Tripathy S."/>
            <person name="Grunwald N."/>
            <person name="Machado M."/>
            <person name="Johnson C.S."/>
            <person name="Arredondo F."/>
            <person name="Hong C."/>
            <person name="Coffey M."/>
            <person name="Young S.K."/>
            <person name="Zeng Q."/>
            <person name="Gargeya S."/>
            <person name="Fitzgerald M."/>
            <person name="Abouelleil A."/>
            <person name="Alvarado L."/>
            <person name="Chapman S.B."/>
            <person name="Gainer-Dewar J."/>
            <person name="Goldberg J."/>
            <person name="Griggs A."/>
            <person name="Gujja S."/>
            <person name="Hansen M."/>
            <person name="Howarth C."/>
            <person name="Imamovic A."/>
            <person name="Ireland A."/>
            <person name="Larimer J."/>
            <person name="McCowan C."/>
            <person name="Murphy C."/>
            <person name="Pearson M."/>
            <person name="Poon T.W."/>
            <person name="Priest M."/>
            <person name="Roberts A."/>
            <person name="Saif S."/>
            <person name="Shea T."/>
            <person name="Sykes S."/>
            <person name="Wortman J."/>
            <person name="Nusbaum C."/>
            <person name="Birren B."/>
        </authorList>
    </citation>
    <scope>NUCLEOTIDE SEQUENCE [LARGE SCALE GENOMIC DNA]</scope>
    <source>
        <strain evidence="2">CJ05E6</strain>
    </source>
</reference>
<dbReference type="AlphaFoldDB" id="W2I5G7"/>
<gene>
    <name evidence="2" type="ORF">L916_18093</name>
</gene>
<dbReference type="EMBL" id="KI675731">
    <property type="protein sequence ID" value="ETL28588.1"/>
    <property type="molecule type" value="Genomic_DNA"/>
</dbReference>
<proteinExistence type="predicted"/>
<evidence type="ECO:0000256" key="1">
    <source>
        <dbReference type="SAM" id="MobiDB-lite"/>
    </source>
</evidence>
<sequence>MSSPYMSATDVARADVPICQVHSGNLYNTVNSHRRDGRSDGASNAVGARRPTGYAVTCLQRKRGDKDCSPQRETLSLCEARWQAKPCHPEDSSASNGFVRVESLSKLNFEVVEVPRRVLEVRWTTGAGEARRTPINWKKRMIVHFGRNETESYGSVSVVHVPHGVSDHVVEVAPKAVASGANKQATTTAGVVASVPILNSD</sequence>
<accession>W2I5G7</accession>
<feature type="region of interest" description="Disordered" evidence="1">
    <location>
        <begin position="29"/>
        <end position="48"/>
    </location>
</feature>
<name>W2I5G7_PHYNI</name>